<name>A0A9N9WL03_9NEOP</name>
<keyword evidence="2" id="KW-0963">Cytoplasm</keyword>
<gene>
    <name evidence="6" type="ORF">DIATSA_LOCUS13072</name>
</gene>
<dbReference type="SMART" id="SM00220">
    <property type="entry name" value="S_TKc"/>
    <property type="match status" value="1"/>
</dbReference>
<dbReference type="GO" id="GO:0035091">
    <property type="term" value="F:phosphatidylinositol binding"/>
    <property type="evidence" value="ECO:0007669"/>
    <property type="project" value="TreeGrafter"/>
</dbReference>
<proteinExistence type="predicted"/>
<accession>A0A9N9WL03</accession>
<evidence type="ECO:0000313" key="7">
    <source>
        <dbReference type="Proteomes" id="UP001153714"/>
    </source>
</evidence>
<dbReference type="GO" id="GO:0006622">
    <property type="term" value="P:protein targeting to lysosome"/>
    <property type="evidence" value="ECO:0007669"/>
    <property type="project" value="TreeGrafter"/>
</dbReference>
<evidence type="ECO:0000256" key="2">
    <source>
        <dbReference type="ARBA" id="ARBA00022490"/>
    </source>
</evidence>
<dbReference type="Gene3D" id="1.10.510.10">
    <property type="entry name" value="Transferase(Phosphotransferase) domain 1"/>
    <property type="match status" value="1"/>
</dbReference>
<dbReference type="Proteomes" id="UP001153714">
    <property type="component" value="Chromosome 8"/>
</dbReference>
<feature type="region of interest" description="Disordered" evidence="3">
    <location>
        <begin position="286"/>
        <end position="338"/>
    </location>
</feature>
<dbReference type="InterPro" id="IPR000719">
    <property type="entry name" value="Prot_kinase_dom"/>
</dbReference>
<dbReference type="GO" id="GO:0005886">
    <property type="term" value="C:plasma membrane"/>
    <property type="evidence" value="ECO:0007669"/>
    <property type="project" value="TreeGrafter"/>
</dbReference>
<dbReference type="OrthoDB" id="41200at2759"/>
<dbReference type="InterPro" id="IPR001245">
    <property type="entry name" value="Ser-Thr/Tyr_kinase_cat_dom"/>
</dbReference>
<comment type="subcellular location">
    <subcellularLocation>
        <location evidence="1">Cytoplasm</location>
    </subcellularLocation>
</comment>
<keyword evidence="7" id="KW-1185">Reference proteome</keyword>
<feature type="compositionally biased region" description="Basic residues" evidence="3">
    <location>
        <begin position="286"/>
        <end position="296"/>
    </location>
</feature>
<feature type="domain" description="WH2" evidence="5">
    <location>
        <begin position="355"/>
        <end position="374"/>
    </location>
</feature>
<evidence type="ECO:0000259" key="5">
    <source>
        <dbReference type="PROSITE" id="PS51082"/>
    </source>
</evidence>
<dbReference type="InterPro" id="IPR011009">
    <property type="entry name" value="Kinase-like_dom_sf"/>
</dbReference>
<feature type="compositionally biased region" description="Low complexity" evidence="3">
    <location>
        <begin position="310"/>
        <end position="338"/>
    </location>
</feature>
<protein>
    <submittedName>
        <fullName evidence="6">Uncharacterized protein</fullName>
    </submittedName>
</protein>
<dbReference type="Pfam" id="PF07714">
    <property type="entry name" value="PK_Tyr_Ser-Thr"/>
    <property type="match status" value="1"/>
</dbReference>
<dbReference type="GO" id="GO:0043271">
    <property type="term" value="P:negative regulation of monoatomic ion transport"/>
    <property type="evidence" value="ECO:0007669"/>
    <property type="project" value="TreeGrafter"/>
</dbReference>
<dbReference type="InterPro" id="IPR051837">
    <property type="entry name" value="SortingNexin/PXDomain-PKLike"/>
</dbReference>
<sequence length="377" mass="41771">MLSWQTYGPDKHLSDKDLQTAFKSLQNVSHPHIDQILAIHNLETGAYVVRRIHENGSLRDILYGTEYSKNHLSKYGNPKVRKPLTLGQICHYGNQILQALRFLHDKGLAHGHLHPGNVAILNQRVLLLDIENILLGVPCKYRPHLLHLKLATSEAVDMYCFGLTLYEMAFATPLEEPYCDIFSDGISEDLENVLRLCLSRESIRHGGPTLADVMYHPMFTRGIPPSINSFNSTPPRLKLPLNVKHEINTALLAAEARLRNDQKLLRSVKREVRIQEILNSEVELRKQKRRAKKRGSIWKSTSSLAETVHSHSASTTSSPTPPALSADSGTSPAGVSPAAVSPVAISSATISPGDGRSALLNAICSFDKTRLARVNAR</sequence>
<feature type="domain" description="Protein kinase" evidence="4">
    <location>
        <begin position="1"/>
        <end position="284"/>
    </location>
</feature>
<dbReference type="GO" id="GO:0003779">
    <property type="term" value="F:actin binding"/>
    <property type="evidence" value="ECO:0007669"/>
    <property type="project" value="InterPro"/>
</dbReference>
<reference evidence="6" key="2">
    <citation type="submission" date="2022-10" db="EMBL/GenBank/DDBJ databases">
        <authorList>
            <consortium name="ENA_rothamsted_submissions"/>
            <consortium name="culmorum"/>
            <person name="King R."/>
        </authorList>
    </citation>
    <scope>NUCLEOTIDE SEQUENCE</scope>
</reference>
<evidence type="ECO:0000256" key="1">
    <source>
        <dbReference type="ARBA" id="ARBA00004496"/>
    </source>
</evidence>
<dbReference type="PANTHER" id="PTHR22999">
    <property type="entry name" value="PX SERINE/THREONINE KINASE PXK"/>
    <property type="match status" value="1"/>
</dbReference>
<dbReference type="GO" id="GO:0005769">
    <property type="term" value="C:early endosome"/>
    <property type="evidence" value="ECO:0007669"/>
    <property type="project" value="TreeGrafter"/>
</dbReference>
<dbReference type="GO" id="GO:0045022">
    <property type="term" value="P:early endosome to late endosome transport"/>
    <property type="evidence" value="ECO:0007669"/>
    <property type="project" value="TreeGrafter"/>
</dbReference>
<dbReference type="GO" id="GO:0004672">
    <property type="term" value="F:protein kinase activity"/>
    <property type="evidence" value="ECO:0007669"/>
    <property type="project" value="InterPro"/>
</dbReference>
<dbReference type="PROSITE" id="PS50011">
    <property type="entry name" value="PROTEIN_KINASE_DOM"/>
    <property type="match status" value="1"/>
</dbReference>
<evidence type="ECO:0000259" key="4">
    <source>
        <dbReference type="PROSITE" id="PS50011"/>
    </source>
</evidence>
<reference evidence="6" key="1">
    <citation type="submission" date="2021-12" db="EMBL/GenBank/DDBJ databases">
        <authorList>
            <person name="King R."/>
        </authorList>
    </citation>
    <scope>NUCLEOTIDE SEQUENCE</scope>
</reference>
<dbReference type="SUPFAM" id="SSF56112">
    <property type="entry name" value="Protein kinase-like (PK-like)"/>
    <property type="match status" value="1"/>
</dbReference>
<dbReference type="GO" id="GO:0005770">
    <property type="term" value="C:late endosome"/>
    <property type="evidence" value="ECO:0007669"/>
    <property type="project" value="TreeGrafter"/>
</dbReference>
<evidence type="ECO:0000256" key="3">
    <source>
        <dbReference type="SAM" id="MobiDB-lite"/>
    </source>
</evidence>
<dbReference type="InterPro" id="IPR003124">
    <property type="entry name" value="WH2_dom"/>
</dbReference>
<organism evidence="6 7">
    <name type="scientific">Diatraea saccharalis</name>
    <name type="common">sugarcane borer</name>
    <dbReference type="NCBI Taxonomy" id="40085"/>
    <lineage>
        <taxon>Eukaryota</taxon>
        <taxon>Metazoa</taxon>
        <taxon>Ecdysozoa</taxon>
        <taxon>Arthropoda</taxon>
        <taxon>Hexapoda</taxon>
        <taxon>Insecta</taxon>
        <taxon>Pterygota</taxon>
        <taxon>Neoptera</taxon>
        <taxon>Endopterygota</taxon>
        <taxon>Lepidoptera</taxon>
        <taxon>Glossata</taxon>
        <taxon>Ditrysia</taxon>
        <taxon>Pyraloidea</taxon>
        <taxon>Crambidae</taxon>
        <taxon>Crambinae</taxon>
        <taxon>Diatraea</taxon>
    </lineage>
</organism>
<dbReference type="PANTHER" id="PTHR22999:SF40">
    <property type="entry name" value="PX DOMAIN-CONTAINING PROTEIN KINASE-LIKE PROTEIN"/>
    <property type="match status" value="1"/>
</dbReference>
<dbReference type="EMBL" id="OU893339">
    <property type="protein sequence ID" value="CAG9795834.1"/>
    <property type="molecule type" value="Genomic_DNA"/>
</dbReference>
<dbReference type="GO" id="GO:0005524">
    <property type="term" value="F:ATP binding"/>
    <property type="evidence" value="ECO:0007669"/>
    <property type="project" value="InterPro"/>
</dbReference>
<dbReference type="PROSITE" id="PS51082">
    <property type="entry name" value="WH2"/>
    <property type="match status" value="1"/>
</dbReference>
<dbReference type="GO" id="GO:0008333">
    <property type="term" value="P:endosome to lysosome transport"/>
    <property type="evidence" value="ECO:0007669"/>
    <property type="project" value="TreeGrafter"/>
</dbReference>
<evidence type="ECO:0000313" key="6">
    <source>
        <dbReference type="EMBL" id="CAG9795834.1"/>
    </source>
</evidence>
<dbReference type="AlphaFoldDB" id="A0A9N9WL03"/>